<dbReference type="InterPro" id="IPR015590">
    <property type="entry name" value="Aldehyde_DH_dom"/>
</dbReference>
<feature type="active site" evidence="6">
    <location>
        <position position="276"/>
    </location>
</feature>
<evidence type="ECO:0000313" key="10">
    <source>
        <dbReference type="Proteomes" id="UP000001568"/>
    </source>
</evidence>
<dbReference type="Gene3D" id="3.40.605.10">
    <property type="entry name" value="Aldehyde Dehydrogenase, Chain A, domain 1"/>
    <property type="match status" value="1"/>
</dbReference>
<dbReference type="eggNOG" id="KOG2451">
    <property type="taxonomic scope" value="Eukaryota"/>
</dbReference>
<dbReference type="FunFam" id="3.40.309.10:FF:000004">
    <property type="entry name" value="Succinate-semialdehyde dehydrogenase I"/>
    <property type="match status" value="1"/>
</dbReference>
<dbReference type="SUPFAM" id="SSF53720">
    <property type="entry name" value="ALDH-like"/>
    <property type="match status" value="1"/>
</dbReference>
<dbReference type="Proteomes" id="UP000001568">
    <property type="component" value="Chromosome 8"/>
</dbReference>
<dbReference type="InterPro" id="IPR016162">
    <property type="entry name" value="Ald_DH_N"/>
</dbReference>
<evidence type="ECO:0000256" key="2">
    <source>
        <dbReference type="ARBA" id="ARBA00009986"/>
    </source>
</evidence>
<evidence type="ECO:0000256" key="1">
    <source>
        <dbReference type="ARBA" id="ARBA00005176"/>
    </source>
</evidence>
<dbReference type="InterPro" id="IPR016163">
    <property type="entry name" value="Ald_DH_C"/>
</dbReference>
<evidence type="ECO:0000256" key="3">
    <source>
        <dbReference type="ARBA" id="ARBA00023002"/>
    </source>
</evidence>
<dbReference type="Pfam" id="PF00171">
    <property type="entry name" value="Aldedh"/>
    <property type="match status" value="1"/>
</dbReference>
<evidence type="ECO:0000259" key="8">
    <source>
        <dbReference type="Pfam" id="PF00171"/>
    </source>
</evidence>
<evidence type="ECO:0000256" key="7">
    <source>
        <dbReference type="RuleBase" id="RU003345"/>
    </source>
</evidence>
<dbReference type="InterPro" id="IPR029510">
    <property type="entry name" value="Ald_DH_CS_GLU"/>
</dbReference>
<evidence type="ECO:0000313" key="9">
    <source>
        <dbReference type="EMBL" id="ABO97565.1"/>
    </source>
</evidence>
<dbReference type="CDD" id="cd07103">
    <property type="entry name" value="ALDH_F5_SSADH_GabD"/>
    <property type="match status" value="1"/>
</dbReference>
<keyword evidence="10" id="KW-1185">Reference proteome</keyword>
<dbReference type="GO" id="GO:0004777">
    <property type="term" value="F:succinate-semialdehyde dehydrogenase (NAD+) activity"/>
    <property type="evidence" value="ECO:0007669"/>
    <property type="project" value="UniProtKB-EC"/>
</dbReference>
<comment type="similarity">
    <text evidence="2 7">Belongs to the aldehyde dehydrogenase family.</text>
</comment>
<dbReference type="KEGG" id="olu:OSTLU_42872"/>
<dbReference type="HOGENOM" id="CLU_005391_1_0_1"/>
<dbReference type="FunFam" id="3.40.605.10:FF:000005">
    <property type="entry name" value="Succinate-semialdehyde dehydrogenase I"/>
    <property type="match status" value="1"/>
</dbReference>
<dbReference type="RefSeq" id="XP_001419272.1">
    <property type="nucleotide sequence ID" value="XM_001419235.1"/>
</dbReference>
<dbReference type="PANTHER" id="PTHR43353">
    <property type="entry name" value="SUCCINATE-SEMIALDEHYDE DEHYDROGENASE, MITOCHONDRIAL"/>
    <property type="match status" value="1"/>
</dbReference>
<evidence type="ECO:0000256" key="4">
    <source>
        <dbReference type="ARBA" id="ARBA00052498"/>
    </source>
</evidence>
<organism evidence="9 10">
    <name type="scientific">Ostreococcus lucimarinus (strain CCE9901)</name>
    <dbReference type="NCBI Taxonomy" id="436017"/>
    <lineage>
        <taxon>Eukaryota</taxon>
        <taxon>Viridiplantae</taxon>
        <taxon>Chlorophyta</taxon>
        <taxon>Mamiellophyceae</taxon>
        <taxon>Mamiellales</taxon>
        <taxon>Bathycoccaceae</taxon>
        <taxon>Ostreococcus</taxon>
    </lineage>
</organism>
<dbReference type="Gramene" id="ABO97565">
    <property type="protein sequence ID" value="ABO97565"/>
    <property type="gene ID" value="OSTLU_42872"/>
</dbReference>
<dbReference type="GO" id="GO:0009450">
    <property type="term" value="P:gamma-aminobutyric acid catabolic process"/>
    <property type="evidence" value="ECO:0007669"/>
    <property type="project" value="TreeGrafter"/>
</dbReference>
<reference evidence="9 10" key="1">
    <citation type="journal article" date="2007" name="Proc. Natl. Acad. Sci. U.S.A.">
        <title>The tiny eukaryote Ostreococcus provides genomic insights into the paradox of plankton speciation.</title>
        <authorList>
            <person name="Palenik B."/>
            <person name="Grimwood J."/>
            <person name="Aerts A."/>
            <person name="Rouze P."/>
            <person name="Salamov A."/>
            <person name="Putnam N."/>
            <person name="Dupont C."/>
            <person name="Jorgensen R."/>
            <person name="Derelle E."/>
            <person name="Rombauts S."/>
            <person name="Zhou K."/>
            <person name="Otillar R."/>
            <person name="Merchant S.S."/>
            <person name="Podell S."/>
            <person name="Gaasterland T."/>
            <person name="Napoli C."/>
            <person name="Gendler K."/>
            <person name="Manuell A."/>
            <person name="Tai V."/>
            <person name="Vallon O."/>
            <person name="Piganeau G."/>
            <person name="Jancek S."/>
            <person name="Heijde M."/>
            <person name="Jabbari K."/>
            <person name="Bowler C."/>
            <person name="Lohr M."/>
            <person name="Robbens S."/>
            <person name="Werner G."/>
            <person name="Dubchak I."/>
            <person name="Pazour G.J."/>
            <person name="Ren Q."/>
            <person name="Paulsen I."/>
            <person name="Delwiche C."/>
            <person name="Schmutz J."/>
            <person name="Rokhsar D."/>
            <person name="Van de Peer Y."/>
            <person name="Moreau H."/>
            <person name="Grigoriev I.V."/>
        </authorList>
    </citation>
    <scope>NUCLEOTIDE SEQUENCE [LARGE SCALE GENOMIC DNA]</scope>
    <source>
        <strain evidence="9 10">CCE9901</strain>
    </source>
</reference>
<keyword evidence="3 7" id="KW-0560">Oxidoreductase</keyword>
<protein>
    <recommendedName>
        <fullName evidence="5">Aldehyde dehydrogenase family 5 member F1</fullName>
    </recommendedName>
</protein>
<dbReference type="PROSITE" id="PS00687">
    <property type="entry name" value="ALDEHYDE_DEHYDR_GLU"/>
    <property type="match status" value="1"/>
</dbReference>
<proteinExistence type="inferred from homology"/>
<dbReference type="InterPro" id="IPR016161">
    <property type="entry name" value="Ald_DH/histidinol_DH"/>
</dbReference>
<dbReference type="AlphaFoldDB" id="A4S0Y9"/>
<dbReference type="GeneID" id="5003438"/>
<gene>
    <name evidence="9" type="ORF">OSTLU_42872</name>
</gene>
<sequence length="503" mass="52924">MSTAGEDDDARRSALAAALKLRNANLLRFAGASATDASRGASRASETFEVKNPATNATLATVLSTPRAAISDVLRRSEDAQKVWATEFSAHARGKVIRRWFELVEANAEDLARIMTAEQGKPLIESRGEVAYAASFLEWFAEEGKRVYGDVVPSSSTGTRIMVVKQPVGVTAAITPWNFPLAMITRKAGAALAAGCSMVVKPSEETPLSAFALGVLAEQAGCPDGVLQFIVGDPSAIGAALCESPVVRKITFTGSTRVGKLLMKQSADTVKRVSMELGGNAPFVVCADADVDAAVQGAMASKFRNAGQTCVCAQRFIVHASVEAEFVQKLADAASALVMGDGLENEDATQGPLINAAHAEKVDSHVRDAMSKGAVCHTGGKRAHGSFYEPTVLSKCTEDMLVMREETFGPVAAVTTFVDDAEAIRIANATTAGLASYVYTSDVKRTFYFSEKLDFGIVGVNTGAISTAQAPFGGTKESGIGREGGKDGVHEYVEQKYVCVGGL</sequence>
<accession>A4S0Y9</accession>
<dbReference type="STRING" id="436017.A4S0Y9"/>
<feature type="domain" description="Aldehyde dehydrogenase" evidence="8">
    <location>
        <begin position="44"/>
        <end position="498"/>
    </location>
</feature>
<dbReference type="Gene3D" id="3.40.309.10">
    <property type="entry name" value="Aldehyde Dehydrogenase, Chain A, domain 2"/>
    <property type="match status" value="1"/>
</dbReference>
<dbReference type="InterPro" id="IPR050740">
    <property type="entry name" value="Aldehyde_DH_Superfamily"/>
</dbReference>
<name>A4S0Y9_OSTLU</name>
<dbReference type="EMBL" id="CP000588">
    <property type="protein sequence ID" value="ABO97565.1"/>
    <property type="molecule type" value="Genomic_DNA"/>
</dbReference>
<dbReference type="PANTHER" id="PTHR43353:SF5">
    <property type="entry name" value="SUCCINATE-SEMIALDEHYDE DEHYDROGENASE, MITOCHONDRIAL"/>
    <property type="match status" value="1"/>
</dbReference>
<dbReference type="OMA" id="IGELFCK"/>
<comment type="pathway">
    <text evidence="1">Amino-acid degradation; 4-aminobutanoate degradation.</text>
</comment>
<evidence type="ECO:0000256" key="6">
    <source>
        <dbReference type="PROSITE-ProRule" id="PRU10007"/>
    </source>
</evidence>
<evidence type="ECO:0000256" key="5">
    <source>
        <dbReference type="ARBA" id="ARBA00076033"/>
    </source>
</evidence>
<dbReference type="OrthoDB" id="310895at2759"/>
<comment type="catalytic activity">
    <reaction evidence="4">
        <text>succinate semialdehyde + NAD(+) + H2O = succinate + NADH + 2 H(+)</text>
        <dbReference type="Rhea" id="RHEA:13217"/>
        <dbReference type="ChEBI" id="CHEBI:15377"/>
        <dbReference type="ChEBI" id="CHEBI:15378"/>
        <dbReference type="ChEBI" id="CHEBI:30031"/>
        <dbReference type="ChEBI" id="CHEBI:57540"/>
        <dbReference type="ChEBI" id="CHEBI:57706"/>
        <dbReference type="ChEBI" id="CHEBI:57945"/>
        <dbReference type="EC" id="1.2.1.24"/>
    </reaction>
</comment>